<comment type="caution">
    <text evidence="1">The sequence shown here is derived from an EMBL/GenBank/DDBJ whole genome shotgun (WGS) entry which is preliminary data.</text>
</comment>
<name>A0A418X668_9BURK</name>
<keyword evidence="2" id="KW-1185">Reference proteome</keyword>
<evidence type="ECO:0000313" key="2">
    <source>
        <dbReference type="Proteomes" id="UP000285190"/>
    </source>
</evidence>
<dbReference type="Proteomes" id="UP000285190">
    <property type="component" value="Unassembled WGS sequence"/>
</dbReference>
<evidence type="ECO:0000313" key="1">
    <source>
        <dbReference type="EMBL" id="RJG07982.1"/>
    </source>
</evidence>
<protein>
    <submittedName>
        <fullName evidence="1">MSHA biogenesis protein MshK</fullName>
    </submittedName>
</protein>
<organism evidence="1 2">
    <name type="scientific">Noviherbaspirillum cavernae</name>
    <dbReference type="NCBI Taxonomy" id="2320862"/>
    <lineage>
        <taxon>Bacteria</taxon>
        <taxon>Pseudomonadati</taxon>
        <taxon>Pseudomonadota</taxon>
        <taxon>Betaproteobacteria</taxon>
        <taxon>Burkholderiales</taxon>
        <taxon>Oxalobacteraceae</taxon>
        <taxon>Noviherbaspirillum</taxon>
    </lineage>
</organism>
<dbReference type="AlphaFoldDB" id="A0A418X668"/>
<dbReference type="EMBL" id="QYUN01000002">
    <property type="protein sequence ID" value="RJG07982.1"/>
    <property type="molecule type" value="Genomic_DNA"/>
</dbReference>
<sequence length="99" mass="10408">MADPTRPPGALDSAYGAVDAGPVLQSVLIGPGRAEAIISGRTVRLGEQFGDARVIKITDAEVVLRNGSEVQTLKLFPSIEKLPASSRVSNKPALRGQEK</sequence>
<reference evidence="1 2" key="1">
    <citation type="submission" date="2018-09" db="EMBL/GenBank/DDBJ databases">
        <authorList>
            <person name="Zhu H."/>
        </authorList>
    </citation>
    <scope>NUCLEOTIDE SEQUENCE [LARGE SCALE GENOMIC DNA]</scope>
    <source>
        <strain evidence="1 2">K2R10-39</strain>
    </source>
</reference>
<dbReference type="OrthoDB" id="8564465at2"/>
<gene>
    <name evidence="1" type="ORF">D3870_10570</name>
</gene>
<accession>A0A418X668</accession>
<proteinExistence type="predicted"/>